<organism evidence="2 3">
    <name type="scientific">Symbiobacterium terraclitae</name>
    <dbReference type="NCBI Taxonomy" id="557451"/>
    <lineage>
        <taxon>Bacteria</taxon>
        <taxon>Bacillati</taxon>
        <taxon>Bacillota</taxon>
        <taxon>Clostridia</taxon>
        <taxon>Eubacteriales</taxon>
        <taxon>Symbiobacteriaceae</taxon>
        <taxon>Symbiobacterium</taxon>
    </lineage>
</organism>
<keyword evidence="1" id="KW-1133">Transmembrane helix</keyword>
<feature type="transmembrane region" description="Helical" evidence="1">
    <location>
        <begin position="66"/>
        <end position="90"/>
    </location>
</feature>
<keyword evidence="1" id="KW-0812">Transmembrane</keyword>
<feature type="transmembrane region" description="Helical" evidence="1">
    <location>
        <begin position="27"/>
        <end position="46"/>
    </location>
</feature>
<feature type="transmembrane region" description="Helical" evidence="1">
    <location>
        <begin position="126"/>
        <end position="146"/>
    </location>
</feature>
<comment type="caution">
    <text evidence="2">The sequence shown here is derived from an EMBL/GenBank/DDBJ whole genome shotgun (WGS) entry which is preliminary data.</text>
</comment>
<protein>
    <submittedName>
        <fullName evidence="2">NADH:ubiquinone oxidoreductase subunit 3 (Subunit A)</fullName>
    </submittedName>
</protein>
<evidence type="ECO:0000313" key="2">
    <source>
        <dbReference type="EMBL" id="MBP2018322.1"/>
    </source>
</evidence>
<dbReference type="RefSeq" id="WP_209466453.1">
    <property type="nucleotide sequence ID" value="NZ_JAGGLG010000012.1"/>
</dbReference>
<keyword evidence="1" id="KW-0472">Membrane</keyword>
<proteinExistence type="predicted"/>
<name>A0ABS4JS09_9FIRM</name>
<feature type="transmembrane region" description="Helical" evidence="1">
    <location>
        <begin position="102"/>
        <end position="120"/>
    </location>
</feature>
<feature type="transmembrane region" description="Helical" evidence="1">
    <location>
        <begin position="158"/>
        <end position="177"/>
    </location>
</feature>
<keyword evidence="3" id="KW-1185">Reference proteome</keyword>
<evidence type="ECO:0000313" key="3">
    <source>
        <dbReference type="Proteomes" id="UP001519289"/>
    </source>
</evidence>
<evidence type="ECO:0000256" key="1">
    <source>
        <dbReference type="SAM" id="Phobius"/>
    </source>
</evidence>
<dbReference type="Proteomes" id="UP001519289">
    <property type="component" value="Unassembled WGS sequence"/>
</dbReference>
<dbReference type="EMBL" id="JAGGLG010000012">
    <property type="protein sequence ID" value="MBP2018322.1"/>
    <property type="molecule type" value="Genomic_DNA"/>
</dbReference>
<gene>
    <name evidence="2" type="ORF">J2Z79_001730</name>
</gene>
<sequence length="182" mass="20548">MALPDWIRGMLLRPAETFAQAQKEMRYAYLWILLCVFTIEAVMLLFHPDVRAAGPGVPADLLLFNLFSLLFMIFSVQVGLLFWSGLAFGWRIRLADAMKYTGLIWVFFLAEDVVTFVPALKEQDMLSLWLSLPFLVWRIGALTAGIRAVSGLPPARTLAIALMATLPWQLPLLYLNWTSLNG</sequence>
<reference evidence="2 3" key="1">
    <citation type="submission" date="2021-03" db="EMBL/GenBank/DDBJ databases">
        <title>Genomic Encyclopedia of Type Strains, Phase IV (KMG-IV): sequencing the most valuable type-strain genomes for metagenomic binning, comparative biology and taxonomic classification.</title>
        <authorList>
            <person name="Goeker M."/>
        </authorList>
    </citation>
    <scope>NUCLEOTIDE SEQUENCE [LARGE SCALE GENOMIC DNA]</scope>
    <source>
        <strain evidence="2 3">DSM 27138</strain>
    </source>
</reference>
<accession>A0ABS4JS09</accession>